<keyword evidence="2" id="KW-1133">Transmembrane helix</keyword>
<evidence type="ECO:0000313" key="4">
    <source>
        <dbReference type="Proteomes" id="UP001057375"/>
    </source>
</evidence>
<keyword evidence="2" id="KW-0812">Transmembrane</keyword>
<feature type="region of interest" description="Disordered" evidence="1">
    <location>
        <begin position="293"/>
        <end position="313"/>
    </location>
</feature>
<accession>A0ABQ5KE26</accession>
<feature type="region of interest" description="Disordered" evidence="1">
    <location>
        <begin position="325"/>
        <end position="365"/>
    </location>
</feature>
<evidence type="ECO:0000256" key="1">
    <source>
        <dbReference type="SAM" id="MobiDB-lite"/>
    </source>
</evidence>
<feature type="non-terminal residue" evidence="3">
    <location>
        <position position="2710"/>
    </location>
</feature>
<dbReference type="Proteomes" id="UP001057375">
    <property type="component" value="Unassembled WGS sequence"/>
</dbReference>
<keyword evidence="2" id="KW-0472">Membrane</keyword>
<protein>
    <submittedName>
        <fullName evidence="3">Uncharacterized protein</fullName>
    </submittedName>
</protein>
<proteinExistence type="predicted"/>
<feature type="compositionally biased region" description="Polar residues" evidence="1">
    <location>
        <begin position="240"/>
        <end position="254"/>
    </location>
</feature>
<comment type="caution">
    <text evidence="3">The sequence shown here is derived from an EMBL/GenBank/DDBJ whole genome shotgun (WGS) entry which is preliminary data.</text>
</comment>
<gene>
    <name evidence="3" type="ORF">ADUPG1_014157</name>
</gene>
<feature type="compositionally biased region" description="Basic and acidic residues" evidence="1">
    <location>
        <begin position="73"/>
        <end position="86"/>
    </location>
</feature>
<feature type="compositionally biased region" description="Basic and acidic residues" evidence="1">
    <location>
        <begin position="129"/>
        <end position="138"/>
    </location>
</feature>
<evidence type="ECO:0000256" key="2">
    <source>
        <dbReference type="SAM" id="Phobius"/>
    </source>
</evidence>
<reference evidence="3" key="1">
    <citation type="submission" date="2022-03" db="EMBL/GenBank/DDBJ databases">
        <title>Draft genome sequence of Aduncisulcus paluster, a free-living microaerophilic Fornicata.</title>
        <authorList>
            <person name="Yuyama I."/>
            <person name="Kume K."/>
            <person name="Tamura T."/>
            <person name="Inagaki Y."/>
            <person name="Hashimoto T."/>
        </authorList>
    </citation>
    <scope>NUCLEOTIDE SEQUENCE</scope>
    <source>
        <strain evidence="3">NY0171</strain>
    </source>
</reference>
<feature type="region of interest" description="Disordered" evidence="1">
    <location>
        <begin position="538"/>
        <end position="559"/>
    </location>
</feature>
<sequence length="2710" mass="283877">MPQEFKKKLFRHKKKPDKKKTVKNVKLLPMGEEGIPLTPMAAVMSLEDISQSFAGLDSSFPQSHIPDMDSVVLRRDKSSSSTHEVDPSTTTHNDDILPLSYLTLLEEETQGSDDHGTLGFIDEKDEIPDDHKPIREDSSTNQNSFSDVDRGMNPQREVSDDVDDVNPTHPPTMSAVDPRHPSKALPPTIMEHFQKDDSSFREENVPKTHVMAETFDIKRVQVAPLDDLESLQQHPDKPSVATTENEQPTDSSLVTPRAVADQVPAVEQVLDYVETSDLQPRTNSELQTVTNPFDQQQSQLPMPAVQPPVGKSSQNLASIAQHQAMNAGEDGQDSFQGSDGRMSSNKLGRSESRASKKKRRKRRKSLTEQLRFLGEIDDLPFAYARPEDPSCTCQLAFNISMIFCNIILFACVIYLLIFKFQQYDSIISANSIGSPSDSIDNAYFNSEVVGTQVVLGDAAIQGDLVTSGLAVLEGGIVASVSSLPSVAEITAAFSQLENVEATLENAGISINDDNSMGARIRGLNASLQQLLEVARDSSSSSQSSISEKDSIVSSNSSSSLTVGAMETSDSIMYLGQGSTTSEVTFGVDNAVWTASSDKLVINVPTEAPDILVNNTFSVLQDGNEIPVFEVSSDGRVLHDGVEIPNNSTWNGTSITFGYSGEEVVLSATETGAFTVSKPISLMSPDESASGEISFDGEKFVFDPAVQVSFAYDPSDTLSFGTLGGALVLENTTDYFVVNKPISISSVLIDDLISLEKTDEGDLSINRATVLADSLTVSSGGVTVTGDSEILGSLGIDGDLSTTGEFVIGTISLNDSDGTLTIDKATTISSGIFSVSSGSVIIGSDSNAVSISSDSSGTLHVDNDVAIESGVLNLGDSTLTYDETLNAVKISTDTYVNGISFTKDGDSGAIIIGASTDIDGDLTVNGSVGVNGTQLAGSVDTDLYNLLTVSGNIKASNNITATGGVLKFKGASLTHIAGQSYVTLDKNLKIINTLLSSSADGSLSLSGKISVQSLNVNEDVSIGTSTIIGDDLTVGGKLSVTTGPMVLDSIQFSDTNSVLGISKSVNIAGTSLTLSSITVSDSSGVLALTTGSVSLDGISLDKDSSTGNFVVGVSTDIDGNLNVVGTLNINDVVLMGTADGVLNELSLNGGLVINDTLVVNRNGIDVTGDSTISGTFDVIGDTSITGDLVATGNITAESGVLTFNDAILSHTDSDTYVSLNKDLYIEDTLLENNDTDGFKIHNNLVTTGGLTVSSLGMDITGDSSITGDLVATGNITSENGIITFHGASITHSGTNTYVTLDKDLYIEDTLLENNDTDGFKIYNNLVTTGSLTVNSLGMDVTGDSSITGDLDVTGSIGINTDQTYVDSLILSDVAGTLDISTDVDISGDLVATGNITSENGIITFHGASITHSGTNTYVTLDKDLYIEDTLLENNDTDGFKIYNNLVTTGSLTVNSLGMDVTGDSSITGDLDVTGSIGINTVTLSDESGVLTSDKDLTIQGTELTLSSILSDVAGTLDISTDVDITGDLVATGNITSENGIITFHGASITHSGTNTYVTLDKDLYIEDTLLENNDTDGFKIYNNLVTTGSLTVNSLGMDVTGDSSITGDLDVTGSIGINTVTLSDESGVLTSDKDLTIQGTELTLSSILISDNGGSLDINTSVNIDGDFVATGDITSENGIITFHGASLLHSGTNTYVTLDKDLYIEDTLLENNDTDGFKIYNNLVTTGGLTVSSLGMDITGDSSITGDLVATGNITSENGIITFHGASITHSGTNTYVTLDKDLYIEDTLLENNDTDGFKIHNNLVTTGGLTVSSLGMDITGDSSITGDLVATGNITSENDTLLENNDTDGFKIHNNLVTTGGLTVSSLGMDITGDSSITGDLVATGNITSENGIITFHGASITHSGTNTYVSLNKDLYIEDTLLENNDTDGFKIHNNLVTTGGLTVSSLGMDITGDSSITGDLVATGNITSENGIITFHGASITHSGTNTYVTLDKDLYIEDTLLENNDTDGFKIHNNLVTTGGLTVSSLGMDSTDVDISGDLVATGNITAESGVLTFNDAILSHTDSDTYVSLNKDLYIEDTLLENNDTDGFKIHNNLVTTGGLTVSSLGMDITGDSSITGDLVATGNITSENGIITFHGASITHSGTNTYVTLDKDLYIEDTLLENNDTDGFKIYNNLVTTGSLTVNSLGMDVTGDSSITGDLDVTGSIGINTVTLSDESGVLTSDKDLTIQGTELTLSSILISDNGGSLDINTSVNIDGDFVATGDITSENGIITFHGASLLHSGTNTYVTLDKDLYIEDTLLENNDTDGFKIHNDLVTTGGLTVSSLGMDVTGDSSITGDLDVTGSIGINTVTLSDESGVLTSDKDLTIQGSTLTLDSLILSDVAGTLDISTDVDISGDLVATGNITAESGVLTFNDAILSHTDSDTYVSLNKDLYIETTLLENTSTAFKIHNKLVTTDKITVETNGVDVTGDSTFTGDLYLSDTLWLSEQVSLNWSTSVLAISQATTITNGALTISSGSLLLGSAPTQLEVYNLGGDLHSDVDLYLDTGLLYLTSSSSIEYNAVSDRLEVNKDIYMNGIEISNQSSNFSIAASTDVHGNLNVVDSGSIVLNGTILGGGEDANDLGTNLLTVNGNLKVTDDIKVVGGVITLAGATISHDSSDSFFYMDNDLHIKTAELSATGSGGLGLNGTFTAIDIVSTDSLTVE</sequence>
<feature type="region of interest" description="Disordered" evidence="1">
    <location>
        <begin position="109"/>
        <end position="180"/>
    </location>
</feature>
<feature type="transmembrane region" description="Helical" evidence="2">
    <location>
        <begin position="395"/>
        <end position="417"/>
    </location>
</feature>
<feature type="region of interest" description="Disordered" evidence="1">
    <location>
        <begin position="73"/>
        <end position="95"/>
    </location>
</feature>
<feature type="compositionally biased region" description="Basic residues" evidence="1">
    <location>
        <begin position="8"/>
        <end position="22"/>
    </location>
</feature>
<feature type="compositionally biased region" description="Polar residues" evidence="1">
    <location>
        <begin position="333"/>
        <end position="347"/>
    </location>
</feature>
<feature type="compositionally biased region" description="Basic residues" evidence="1">
    <location>
        <begin position="355"/>
        <end position="364"/>
    </location>
</feature>
<name>A0ABQ5KE26_9EUKA</name>
<dbReference type="InterPro" id="IPR006626">
    <property type="entry name" value="PbH1"/>
</dbReference>
<keyword evidence="4" id="KW-1185">Reference proteome</keyword>
<evidence type="ECO:0000313" key="3">
    <source>
        <dbReference type="EMBL" id="GKT29719.1"/>
    </source>
</evidence>
<dbReference type="SMART" id="SM00710">
    <property type="entry name" value="PbH1"/>
    <property type="match status" value="17"/>
</dbReference>
<feature type="region of interest" description="Disordered" evidence="1">
    <location>
        <begin position="230"/>
        <end position="259"/>
    </location>
</feature>
<organism evidence="3 4">
    <name type="scientific">Aduncisulcus paluster</name>
    <dbReference type="NCBI Taxonomy" id="2918883"/>
    <lineage>
        <taxon>Eukaryota</taxon>
        <taxon>Metamonada</taxon>
        <taxon>Carpediemonas-like organisms</taxon>
        <taxon>Aduncisulcus</taxon>
    </lineage>
</organism>
<feature type="region of interest" description="Disordered" evidence="1">
    <location>
        <begin position="1"/>
        <end position="22"/>
    </location>
</feature>
<dbReference type="EMBL" id="BQXS01013847">
    <property type="protein sequence ID" value="GKT29719.1"/>
    <property type="molecule type" value="Genomic_DNA"/>
</dbReference>